<proteinExistence type="inferred from homology"/>
<dbReference type="OMA" id="GPKKFTP"/>
<dbReference type="PANTHER" id="PTHR15818:SF2">
    <property type="entry name" value="G-PATCH DOMAIN AND KOW MOTIFS-CONTAINING PROTEIN"/>
    <property type="match status" value="1"/>
</dbReference>
<dbReference type="PROSITE" id="PS50174">
    <property type="entry name" value="G_PATCH"/>
    <property type="match status" value="1"/>
</dbReference>
<comment type="similarity">
    <text evidence="2">Belongs to the MOS2 family.</text>
</comment>
<dbReference type="PANTHER" id="PTHR15818">
    <property type="entry name" value="G PATCH AND KOW-CONTAINING"/>
    <property type="match status" value="1"/>
</dbReference>
<dbReference type="Gene3D" id="2.30.30.140">
    <property type="match status" value="1"/>
</dbReference>
<feature type="compositionally biased region" description="Basic residues" evidence="5">
    <location>
        <begin position="391"/>
        <end position="400"/>
    </location>
</feature>
<dbReference type="STRING" id="13333.W1PJK3"/>
<dbReference type="eggNOG" id="KOG4315">
    <property type="taxonomic scope" value="Eukaryota"/>
</dbReference>
<dbReference type="CDD" id="cd13153">
    <property type="entry name" value="KOW_GPKOW_B"/>
    <property type="match status" value="1"/>
</dbReference>
<feature type="region of interest" description="Disordered" evidence="5">
    <location>
        <begin position="344"/>
        <end position="411"/>
    </location>
</feature>
<feature type="compositionally biased region" description="Acidic residues" evidence="5">
    <location>
        <begin position="151"/>
        <end position="162"/>
    </location>
</feature>
<dbReference type="Pfam" id="PF25088">
    <property type="entry name" value="GPKOW_C"/>
    <property type="match status" value="1"/>
</dbReference>
<dbReference type="GO" id="GO:0003676">
    <property type="term" value="F:nucleic acid binding"/>
    <property type="evidence" value="ECO:0007669"/>
    <property type="project" value="InterPro"/>
</dbReference>
<dbReference type="GO" id="GO:0000398">
    <property type="term" value="P:mRNA splicing, via spliceosome"/>
    <property type="evidence" value="ECO:0000318"/>
    <property type="project" value="GO_Central"/>
</dbReference>
<dbReference type="InterPro" id="IPR045166">
    <property type="entry name" value="Spp2-like"/>
</dbReference>
<evidence type="ECO:0000256" key="4">
    <source>
        <dbReference type="ARBA" id="ARBA00023242"/>
    </source>
</evidence>
<keyword evidence="3" id="KW-0677">Repeat</keyword>
<evidence type="ECO:0000313" key="8">
    <source>
        <dbReference type="Proteomes" id="UP000017836"/>
    </source>
</evidence>
<dbReference type="EMBL" id="KI393569">
    <property type="protein sequence ID" value="ERN08173.1"/>
    <property type="molecule type" value="Genomic_DNA"/>
</dbReference>
<feature type="region of interest" description="Disordered" evidence="5">
    <location>
        <begin position="1"/>
        <end position="67"/>
    </location>
</feature>
<dbReference type="Pfam" id="PF12656">
    <property type="entry name" value="G-patch_2"/>
    <property type="match status" value="1"/>
</dbReference>
<dbReference type="InterPro" id="IPR005824">
    <property type="entry name" value="KOW"/>
</dbReference>
<evidence type="ECO:0000313" key="7">
    <source>
        <dbReference type="EMBL" id="ERN08173.1"/>
    </source>
</evidence>
<protein>
    <recommendedName>
        <fullName evidence="6">G-patch domain-containing protein</fullName>
    </recommendedName>
</protein>
<comment type="subcellular location">
    <subcellularLocation>
        <location evidence="1">Nucleus</location>
    </subcellularLocation>
</comment>
<keyword evidence="8" id="KW-1185">Reference proteome</keyword>
<feature type="compositionally biased region" description="Basic and acidic residues" evidence="5">
    <location>
        <begin position="344"/>
        <end position="390"/>
    </location>
</feature>
<dbReference type="InterPro" id="IPR000467">
    <property type="entry name" value="G_patch_dom"/>
</dbReference>
<feature type="region of interest" description="Disordered" evidence="5">
    <location>
        <begin position="97"/>
        <end position="162"/>
    </location>
</feature>
<accession>W1PJK3</accession>
<organism evidence="7 8">
    <name type="scientific">Amborella trichopoda</name>
    <dbReference type="NCBI Taxonomy" id="13333"/>
    <lineage>
        <taxon>Eukaryota</taxon>
        <taxon>Viridiplantae</taxon>
        <taxon>Streptophyta</taxon>
        <taxon>Embryophyta</taxon>
        <taxon>Tracheophyta</taxon>
        <taxon>Spermatophyta</taxon>
        <taxon>Magnoliopsida</taxon>
        <taxon>Amborellales</taxon>
        <taxon>Amborellaceae</taxon>
        <taxon>Amborella</taxon>
    </lineage>
</organism>
<evidence type="ECO:0000256" key="5">
    <source>
        <dbReference type="SAM" id="MobiDB-lite"/>
    </source>
</evidence>
<gene>
    <name evidence="7" type="ORF">AMTR_s00018p00151280</name>
</gene>
<dbReference type="OrthoDB" id="5577072at2759"/>
<dbReference type="KEGG" id="atr:18436415"/>
<dbReference type="Gramene" id="ERN08173">
    <property type="protein sequence ID" value="ERN08173"/>
    <property type="gene ID" value="AMTR_s00018p00151280"/>
</dbReference>
<feature type="domain" description="G-patch" evidence="6">
    <location>
        <begin position="167"/>
        <end position="213"/>
    </location>
</feature>
<dbReference type="SMART" id="SM00739">
    <property type="entry name" value="KOW"/>
    <property type="match status" value="2"/>
</dbReference>
<feature type="compositionally biased region" description="Low complexity" evidence="5">
    <location>
        <begin position="1"/>
        <end position="10"/>
    </location>
</feature>
<dbReference type="InterPro" id="IPR026822">
    <property type="entry name" value="Spp2/MOS2_G-patch"/>
</dbReference>
<dbReference type="AlphaFoldDB" id="W1PJK3"/>
<evidence type="ECO:0000259" key="6">
    <source>
        <dbReference type="PROSITE" id="PS50174"/>
    </source>
</evidence>
<name>W1PJK3_AMBTC</name>
<dbReference type="GO" id="GO:0005681">
    <property type="term" value="C:spliceosomal complex"/>
    <property type="evidence" value="ECO:0000318"/>
    <property type="project" value="GO_Central"/>
</dbReference>
<feature type="compositionally biased region" description="Basic and acidic residues" evidence="5">
    <location>
        <begin position="57"/>
        <end position="67"/>
    </location>
</feature>
<feature type="compositionally biased region" description="Basic and acidic residues" evidence="5">
    <location>
        <begin position="225"/>
        <end position="234"/>
    </location>
</feature>
<sequence>MKLSFSLSSKRSSRPRPTDFGERNTNEEEPKAEFVTEFDSSKTPSEKSRLVIPRQESSWRAEKNMKNIKPEETHLEFEIITHETSIESDVGYGLNLRNKSNGGDSKRENEDMGNSGLSCMEPVEATEVDAKRKKDMGNSSFPSVKPKNLDSELEEDGGLDEFSDMPIEGFGAAVLAGYGWTEGQGIGRKAKKDIQVVQYIRRAGMGGLGFTPSSVPEKKQKKYVKPGESRESRPELIAPKGSNGRIRHAVGIDEKLVPREIKGFFVGKILRVIGGPHLGLKGQLIEIFGDDGSSQKIGLKLLKSEEMVVVDREELAELGSLEEDKCLKRMRELKLEGDGNRLKHLRRDERESHNGEFGKERKAEPLHGDVSRHDRERERSSSKREKEDRRKREKSRHQGRKSGERDGKSIREGVETAPLSWLRSHIRVKVVSKDFRGGRLYLKKGEVMDVVGPLTCDITMDDSKEVIQGVNQEILQTALPQRGGYVLVLLGKHKDVFGKLVEKDLDKGIGIVQDADTFEMVSVELDQIAEYTGDPGCIGY</sequence>
<feature type="compositionally biased region" description="Basic and acidic residues" evidence="5">
    <location>
        <begin position="401"/>
        <end position="411"/>
    </location>
</feature>
<dbReference type="InterPro" id="IPR041994">
    <property type="entry name" value="GPKOW_KOW2"/>
</dbReference>
<reference evidence="8" key="1">
    <citation type="journal article" date="2013" name="Science">
        <title>The Amborella genome and the evolution of flowering plants.</title>
        <authorList>
            <consortium name="Amborella Genome Project"/>
        </authorList>
    </citation>
    <scope>NUCLEOTIDE SEQUENCE [LARGE SCALE GENOMIC DNA]</scope>
</reference>
<keyword evidence="4" id="KW-0539">Nucleus</keyword>
<evidence type="ECO:0000256" key="2">
    <source>
        <dbReference type="ARBA" id="ARBA00010966"/>
    </source>
</evidence>
<dbReference type="HOGENOM" id="CLU_031427_1_0_1"/>
<evidence type="ECO:0000256" key="3">
    <source>
        <dbReference type="ARBA" id="ARBA00022737"/>
    </source>
</evidence>
<feature type="compositionally biased region" description="Basic and acidic residues" evidence="5">
    <location>
        <begin position="16"/>
        <end position="34"/>
    </location>
</feature>
<dbReference type="Proteomes" id="UP000017836">
    <property type="component" value="Unassembled WGS sequence"/>
</dbReference>
<feature type="region of interest" description="Disordered" evidence="5">
    <location>
        <begin position="210"/>
        <end position="240"/>
    </location>
</feature>
<evidence type="ECO:0000256" key="1">
    <source>
        <dbReference type="ARBA" id="ARBA00004123"/>
    </source>
</evidence>